<dbReference type="Gene3D" id="3.40.50.300">
    <property type="entry name" value="P-loop containing nucleotide triphosphate hydrolases"/>
    <property type="match status" value="1"/>
</dbReference>
<reference evidence="2" key="1">
    <citation type="submission" date="2021-04" db="EMBL/GenBank/DDBJ databases">
        <authorList>
            <person name="Hartkoorn R.C."/>
            <person name="Beaudoing E."/>
            <person name="Hot D."/>
        </authorList>
    </citation>
    <scope>NUCLEOTIDE SEQUENCE</scope>
    <source>
        <strain evidence="2">NRRL B-16292</strain>
    </source>
</reference>
<organism evidence="2 3">
    <name type="scientific">Dactylosporangium fulvum</name>
    <dbReference type="NCBI Taxonomy" id="53359"/>
    <lineage>
        <taxon>Bacteria</taxon>
        <taxon>Bacillati</taxon>
        <taxon>Actinomycetota</taxon>
        <taxon>Actinomycetes</taxon>
        <taxon>Micromonosporales</taxon>
        <taxon>Micromonosporaceae</taxon>
        <taxon>Dactylosporangium</taxon>
    </lineage>
</organism>
<dbReference type="SUPFAM" id="SSF50494">
    <property type="entry name" value="Trypsin-like serine proteases"/>
    <property type="match status" value="1"/>
</dbReference>
<gene>
    <name evidence="2" type="ORF">Dfulv_42365</name>
</gene>
<dbReference type="SUPFAM" id="SSF48452">
    <property type="entry name" value="TPR-like"/>
    <property type="match status" value="2"/>
</dbReference>
<evidence type="ECO:0000313" key="3">
    <source>
        <dbReference type="Proteomes" id="UP001059617"/>
    </source>
</evidence>
<dbReference type="Gene3D" id="1.25.40.10">
    <property type="entry name" value="Tetratricopeptide repeat domain"/>
    <property type="match status" value="1"/>
</dbReference>
<dbReference type="EMBL" id="CP073720">
    <property type="protein sequence ID" value="UWP87673.1"/>
    <property type="molecule type" value="Genomic_DNA"/>
</dbReference>
<reference evidence="2" key="2">
    <citation type="submission" date="2022-09" db="EMBL/GenBank/DDBJ databases">
        <title>Biosynthetic gene clusters of Dactylosporangioum fulvum.</title>
        <authorList>
            <person name="Caradec T."/>
        </authorList>
    </citation>
    <scope>NUCLEOTIDE SEQUENCE</scope>
    <source>
        <strain evidence="2">NRRL B-16292</strain>
    </source>
</reference>
<dbReference type="InterPro" id="IPR043504">
    <property type="entry name" value="Peptidase_S1_PA_chymotrypsin"/>
</dbReference>
<evidence type="ECO:0000313" key="2">
    <source>
        <dbReference type="EMBL" id="UWP87673.1"/>
    </source>
</evidence>
<dbReference type="Proteomes" id="UP001059617">
    <property type="component" value="Chromosome"/>
</dbReference>
<dbReference type="InterPro" id="IPR009003">
    <property type="entry name" value="Peptidase_S1_PA"/>
</dbReference>
<dbReference type="InterPro" id="IPR011990">
    <property type="entry name" value="TPR-like_helical_dom_sf"/>
</dbReference>
<dbReference type="Gene3D" id="2.40.10.10">
    <property type="entry name" value="Trypsin-like serine proteases"/>
    <property type="match status" value="1"/>
</dbReference>
<dbReference type="RefSeq" id="WP_259869229.1">
    <property type="nucleotide sequence ID" value="NZ_BAAAST010000143.1"/>
</dbReference>
<dbReference type="InterPro" id="IPR027417">
    <property type="entry name" value="P-loop_NTPase"/>
</dbReference>
<keyword evidence="1" id="KW-0175">Coiled coil</keyword>
<proteinExistence type="predicted"/>
<keyword evidence="3" id="KW-1185">Reference proteome</keyword>
<name>A0ABY5WE42_9ACTN</name>
<dbReference type="Pfam" id="PF13365">
    <property type="entry name" value="Trypsin_2"/>
    <property type="match status" value="1"/>
</dbReference>
<protein>
    <submittedName>
        <fullName evidence="2">Trypsin-like peptidase domain-containing protein</fullName>
    </submittedName>
</protein>
<feature type="coiled-coil region" evidence="1">
    <location>
        <begin position="809"/>
        <end position="836"/>
    </location>
</feature>
<evidence type="ECO:0000256" key="1">
    <source>
        <dbReference type="SAM" id="Coils"/>
    </source>
</evidence>
<accession>A0ABY5WE42</accession>
<sequence length="980" mass="108093">MQSLVEIAARKFGTGYLVSADLVLTARHVVEASDEIRVRPLGSDEWFAAQVVWRGNDSTDAALIRVSMNSPPPFGRHSVRWARVASKIPQLCRTTGFPNTHASSDGVRDTDTVIGILVPGVSQKAGRLAIASLTGSPTISRISQGSPWSGISGSPVFTSPGQRLVGIVATADTAYGNRLEAVAIADLLSDPQFNELVGTPHLEIITDDTAILRPPYVSLPARYPDSWLLEPRYATVAFTGRDDELRELFAWAESEHAVSVAIIRGAGGSGKTRLGAEFARELAEANWDAGFLNMEEAKRFSPEEASGRSTLLVLDYPSRYVAQLKELLNIVVIAGRGVGKIRLLLLERTLGSWWDDLDHASRSMAGELLDLDIDLESKDDDESHLIGQLDAALNSYADILEAPRIESQHIDLSDFTSTLEVHIAALLAYKNQEGAQDFTQSRTSVFSALLARERQRWESYLPKHKLQGLHSTVARQLVAITSLLRPRLADLPAIIEAVPTVSTVDDRSKAAFWLQDMFATPSGVLEAIGPDLLVARLLETTPQLSALIESVNSSSELNAQYRDRMFHLLSMASETEQEVRTATAAFVTANLVFLTRELVQQPAEVRFMYSLRAALSVCAPSETLASQAERARAEIPDDRDNRFAFILEALSAVIVEDRRRLFTTKIDAVAQSTLASPTGRRYHKFSVELLNYGRYLGYVSQWPRAFAVTAEAAEICRALHDAAEQIGDLGNLAIALSHCGNYVNQCRMHDEGVRVGRAAIRVWRRLASINEIYYFDLGISLRNLGRALCSSGQAAQAVRVAQESVSVGRRAIEIERRRATGRYERAQNELSGALADLAHHLMDIGNFRGAIDAIRKADSIEARLGTQPKLPDGSTVSSNSYALTQLALRQKRFNDAIELATVTVKLNAMSYVENPGRFYAVRHSLEMLMEALEGAQQYDEAQGVREQWNDFLIETTTEQYRETHGEIRQDDIDRLLRAAI</sequence>